<dbReference type="OrthoDB" id="1892038at2759"/>
<evidence type="ECO:0000313" key="2">
    <source>
        <dbReference type="Proteomes" id="UP000825935"/>
    </source>
</evidence>
<name>A0A8T2TC34_CERRI</name>
<organism evidence="1 2">
    <name type="scientific">Ceratopteris richardii</name>
    <name type="common">Triangle waterfern</name>
    <dbReference type="NCBI Taxonomy" id="49495"/>
    <lineage>
        <taxon>Eukaryota</taxon>
        <taxon>Viridiplantae</taxon>
        <taxon>Streptophyta</taxon>
        <taxon>Embryophyta</taxon>
        <taxon>Tracheophyta</taxon>
        <taxon>Polypodiopsida</taxon>
        <taxon>Polypodiidae</taxon>
        <taxon>Polypodiales</taxon>
        <taxon>Pteridineae</taxon>
        <taxon>Pteridaceae</taxon>
        <taxon>Parkerioideae</taxon>
        <taxon>Ceratopteris</taxon>
    </lineage>
</organism>
<gene>
    <name evidence="1" type="ORF">KP509_13G023400</name>
</gene>
<dbReference type="PANTHER" id="PTHR36374:SF1">
    <property type="entry name" value="OS01G0969000 PROTEIN"/>
    <property type="match status" value="1"/>
</dbReference>
<keyword evidence="2" id="KW-1185">Reference proteome</keyword>
<dbReference type="AlphaFoldDB" id="A0A8T2TC34"/>
<evidence type="ECO:0000313" key="1">
    <source>
        <dbReference type="EMBL" id="KAH7420801.1"/>
    </source>
</evidence>
<comment type="caution">
    <text evidence="1">The sequence shown here is derived from an EMBL/GenBank/DDBJ whole genome shotgun (WGS) entry which is preliminary data.</text>
</comment>
<accession>A0A8T2TC34</accession>
<proteinExistence type="predicted"/>
<dbReference type="EMBL" id="CM035418">
    <property type="protein sequence ID" value="KAH7420801.1"/>
    <property type="molecule type" value="Genomic_DNA"/>
</dbReference>
<dbReference type="GO" id="GO:0009507">
    <property type="term" value="C:chloroplast"/>
    <property type="evidence" value="ECO:0007669"/>
    <property type="project" value="TreeGrafter"/>
</dbReference>
<dbReference type="PANTHER" id="PTHR36374">
    <property type="entry name" value="OS01G0969000 PROTEIN"/>
    <property type="match status" value="1"/>
</dbReference>
<dbReference type="Proteomes" id="UP000825935">
    <property type="component" value="Chromosome 13"/>
</dbReference>
<sequence length="94" mass="10865">MASRREPELRSKVDKTLPKMDNQVEAEAIKGPATVHFRRVIDETQAISYTVEDLTDQGSRNLWQVYAVGAFMIVRWLWARWGKRSNDNAINDES</sequence>
<reference evidence="1" key="1">
    <citation type="submission" date="2021-08" db="EMBL/GenBank/DDBJ databases">
        <title>WGS assembly of Ceratopteris richardii.</title>
        <authorList>
            <person name="Marchant D.B."/>
            <person name="Chen G."/>
            <person name="Jenkins J."/>
            <person name="Shu S."/>
            <person name="Leebens-Mack J."/>
            <person name="Grimwood J."/>
            <person name="Schmutz J."/>
            <person name="Soltis P."/>
            <person name="Soltis D."/>
            <person name="Chen Z.-H."/>
        </authorList>
    </citation>
    <scope>NUCLEOTIDE SEQUENCE</scope>
    <source>
        <strain evidence="1">Whitten #5841</strain>
        <tissue evidence="1">Leaf</tissue>
    </source>
</reference>
<protein>
    <submittedName>
        <fullName evidence="1">Uncharacterized protein</fullName>
    </submittedName>
</protein>